<dbReference type="EMBL" id="SJPV01000004">
    <property type="protein sequence ID" value="TWU38601.1"/>
    <property type="molecule type" value="Genomic_DNA"/>
</dbReference>
<dbReference type="OrthoDB" id="10001678at2"/>
<accession>A0A5C6DSY0</accession>
<evidence type="ECO:0000313" key="4">
    <source>
        <dbReference type="Proteomes" id="UP000319143"/>
    </source>
</evidence>
<keyword evidence="4" id="KW-1185">Reference proteome</keyword>
<gene>
    <name evidence="3" type="ORF">Poly41_30780</name>
</gene>
<evidence type="ECO:0000313" key="3">
    <source>
        <dbReference type="EMBL" id="TWU38601.1"/>
    </source>
</evidence>
<feature type="region of interest" description="Disordered" evidence="2">
    <location>
        <begin position="30"/>
        <end position="50"/>
    </location>
</feature>
<dbReference type="PROSITE" id="PS51257">
    <property type="entry name" value="PROKAR_LIPOPROTEIN"/>
    <property type="match status" value="1"/>
</dbReference>
<reference evidence="3 4" key="1">
    <citation type="submission" date="2019-02" db="EMBL/GenBank/DDBJ databases">
        <title>Deep-cultivation of Planctomycetes and their phenomic and genomic characterization uncovers novel biology.</title>
        <authorList>
            <person name="Wiegand S."/>
            <person name="Jogler M."/>
            <person name="Boedeker C."/>
            <person name="Pinto D."/>
            <person name="Vollmers J."/>
            <person name="Rivas-Marin E."/>
            <person name="Kohn T."/>
            <person name="Peeters S.H."/>
            <person name="Heuer A."/>
            <person name="Rast P."/>
            <person name="Oberbeckmann S."/>
            <person name="Bunk B."/>
            <person name="Jeske O."/>
            <person name="Meyerdierks A."/>
            <person name="Storesund J.E."/>
            <person name="Kallscheuer N."/>
            <person name="Luecker S."/>
            <person name="Lage O.M."/>
            <person name="Pohl T."/>
            <person name="Merkel B.J."/>
            <person name="Hornburger P."/>
            <person name="Mueller R.-W."/>
            <person name="Bruemmer F."/>
            <person name="Labrenz M."/>
            <person name="Spormann A.M."/>
            <person name="Op Den Camp H."/>
            <person name="Overmann J."/>
            <person name="Amann R."/>
            <person name="Jetten M.S.M."/>
            <person name="Mascher T."/>
            <person name="Medema M.H."/>
            <person name="Devos D.P."/>
            <person name="Kaster A.-K."/>
            <person name="Ovreas L."/>
            <person name="Rohde M."/>
            <person name="Galperin M.Y."/>
            <person name="Jogler C."/>
        </authorList>
    </citation>
    <scope>NUCLEOTIDE SEQUENCE [LARGE SCALE GENOMIC DNA]</scope>
    <source>
        <strain evidence="3 4">Poly41</strain>
    </source>
</reference>
<sequence>MARTLVISVTVVAWFTLCGCTDSTRIAERDASKSEITTPSSEFQSTSSVSGNAFGGASADPLWELLAADAVAQITVETVVGKGPFTNANPPKLQITVGEIVRGEFAERRIEAFWLPPPHYIDTGGEDNPDLIAWKQTAFPPPKLGTQWIATCYGPDSSQRPDEVPSIGHRFPYTAEELAWTRNYIEQQIAARNQREQEKQREREQIRKADLEVEKKAIVKQLYDDASDIVIAKRVSAGVDYMSFMIERRIKDSRDVPKDKENFLEVASSKNDEAMITARLTLEYATDLDRMLLFLRVIPSTRDHPPRYLDNVDRRLFAFVDPDNGVLAATDERLNELKSIENSK</sequence>
<evidence type="ECO:0000256" key="2">
    <source>
        <dbReference type="SAM" id="MobiDB-lite"/>
    </source>
</evidence>
<protein>
    <submittedName>
        <fullName evidence="3">Uncharacterized protein</fullName>
    </submittedName>
</protein>
<dbReference type="Proteomes" id="UP000319143">
    <property type="component" value="Unassembled WGS sequence"/>
</dbReference>
<feature type="coiled-coil region" evidence="1">
    <location>
        <begin position="185"/>
        <end position="214"/>
    </location>
</feature>
<organism evidence="3 4">
    <name type="scientific">Novipirellula artificiosorum</name>
    <dbReference type="NCBI Taxonomy" id="2528016"/>
    <lineage>
        <taxon>Bacteria</taxon>
        <taxon>Pseudomonadati</taxon>
        <taxon>Planctomycetota</taxon>
        <taxon>Planctomycetia</taxon>
        <taxon>Pirellulales</taxon>
        <taxon>Pirellulaceae</taxon>
        <taxon>Novipirellula</taxon>
    </lineage>
</organism>
<keyword evidence="1" id="KW-0175">Coiled coil</keyword>
<dbReference type="RefSeq" id="WP_146527011.1">
    <property type="nucleotide sequence ID" value="NZ_SJPV01000004.1"/>
</dbReference>
<evidence type="ECO:0000256" key="1">
    <source>
        <dbReference type="SAM" id="Coils"/>
    </source>
</evidence>
<feature type="compositionally biased region" description="Polar residues" evidence="2">
    <location>
        <begin position="34"/>
        <end position="50"/>
    </location>
</feature>
<proteinExistence type="predicted"/>
<comment type="caution">
    <text evidence="3">The sequence shown here is derived from an EMBL/GenBank/DDBJ whole genome shotgun (WGS) entry which is preliminary data.</text>
</comment>
<name>A0A5C6DSY0_9BACT</name>
<dbReference type="AlphaFoldDB" id="A0A5C6DSY0"/>